<keyword evidence="1" id="KW-1133">Transmembrane helix</keyword>
<organism evidence="2 3">
    <name type="scientific">Desulfuribacillus alkaliarsenatis</name>
    <dbReference type="NCBI Taxonomy" id="766136"/>
    <lineage>
        <taxon>Bacteria</taxon>
        <taxon>Bacillati</taxon>
        <taxon>Bacillota</taxon>
        <taxon>Desulfuribacillia</taxon>
        <taxon>Desulfuribacillales</taxon>
        <taxon>Desulfuribacillaceae</taxon>
        <taxon>Desulfuribacillus</taxon>
    </lineage>
</organism>
<keyword evidence="1" id="KW-0812">Transmembrane</keyword>
<dbReference type="OrthoDB" id="1747727at2"/>
<dbReference type="AlphaFoldDB" id="A0A1E5FZY5"/>
<dbReference type="STRING" id="766136.BHF68_10395"/>
<sequence>MWIITLLIIITGLSYIYLKSEKDESNIILKLIGYSLLGAFSFIFNGLPIPLGFLIFLLFLKPKVDRVAKTRAVYLGLLVFLIGIISPLISNYYSERPVEVVTSSSNIYMLDIKEDWKNIKKEIGYPRDWKIDYFRVNYNEDGEIRDFRYDLIGHLENNTILYRVEFFPDKKVYSITARNVEQWLQYGRLVLADRFFEVLEEINLKEIVKQQEELEWYVLESRGEYITSAEKDVAHFQFGDDEIIQIDNSDLPISGFYISLYGMNKTSKTSAHQSYIGRNYIKYWFQH</sequence>
<accession>A0A1E5FZY5</accession>
<feature type="transmembrane region" description="Helical" evidence="1">
    <location>
        <begin position="72"/>
        <end position="93"/>
    </location>
</feature>
<feature type="transmembrane region" description="Helical" evidence="1">
    <location>
        <begin position="34"/>
        <end position="60"/>
    </location>
</feature>
<gene>
    <name evidence="2" type="ORF">BHF68_10395</name>
</gene>
<dbReference type="Proteomes" id="UP000094296">
    <property type="component" value="Unassembled WGS sequence"/>
</dbReference>
<comment type="caution">
    <text evidence="2">The sequence shown here is derived from an EMBL/GenBank/DDBJ whole genome shotgun (WGS) entry which is preliminary data.</text>
</comment>
<protein>
    <submittedName>
        <fullName evidence="2">Uncharacterized protein</fullName>
    </submittedName>
</protein>
<keyword evidence="3" id="KW-1185">Reference proteome</keyword>
<evidence type="ECO:0000313" key="2">
    <source>
        <dbReference type="EMBL" id="OEF96132.1"/>
    </source>
</evidence>
<proteinExistence type="predicted"/>
<reference evidence="2 3" key="1">
    <citation type="submission" date="2016-09" db="EMBL/GenBank/DDBJ databases">
        <title>Draft genome sequence for the type strain of Desulfuribacillus alkaliarsenatis AHT28, an obligately anaerobic, sulfidogenic bacterium isolated from Russian soda lake sediments.</title>
        <authorList>
            <person name="Abin C.A."/>
            <person name="Hollibaugh J.T."/>
        </authorList>
    </citation>
    <scope>NUCLEOTIDE SEQUENCE [LARGE SCALE GENOMIC DNA]</scope>
    <source>
        <strain evidence="2 3">AHT28</strain>
    </source>
</reference>
<keyword evidence="1" id="KW-0472">Membrane</keyword>
<dbReference type="EMBL" id="MIJE01000033">
    <property type="protein sequence ID" value="OEF96132.1"/>
    <property type="molecule type" value="Genomic_DNA"/>
</dbReference>
<evidence type="ECO:0000313" key="3">
    <source>
        <dbReference type="Proteomes" id="UP000094296"/>
    </source>
</evidence>
<evidence type="ECO:0000256" key="1">
    <source>
        <dbReference type="SAM" id="Phobius"/>
    </source>
</evidence>
<name>A0A1E5FZY5_9FIRM</name>
<dbReference type="RefSeq" id="WP_069644053.1">
    <property type="nucleotide sequence ID" value="NZ_MIJE01000033.1"/>
</dbReference>